<evidence type="ECO:0000256" key="8">
    <source>
        <dbReference type="SAM" id="Phobius"/>
    </source>
</evidence>
<dbReference type="AlphaFoldDB" id="A0AAE1MSV2"/>
<dbReference type="GO" id="GO:0004674">
    <property type="term" value="F:protein serine/threonine kinase activity"/>
    <property type="evidence" value="ECO:0007669"/>
    <property type="project" value="UniProtKB-KW"/>
</dbReference>
<dbReference type="EMBL" id="JAWXYG010000004">
    <property type="protein sequence ID" value="KAK4275635.1"/>
    <property type="molecule type" value="Genomic_DNA"/>
</dbReference>
<evidence type="ECO:0000256" key="4">
    <source>
        <dbReference type="ARBA" id="ARBA00022729"/>
    </source>
</evidence>
<evidence type="ECO:0000256" key="5">
    <source>
        <dbReference type="ARBA" id="ARBA00022989"/>
    </source>
</evidence>
<keyword evidence="3 8" id="KW-0812">Transmembrane</keyword>
<evidence type="ECO:0000256" key="6">
    <source>
        <dbReference type="ARBA" id="ARBA00023136"/>
    </source>
</evidence>
<dbReference type="Gene3D" id="1.10.510.10">
    <property type="entry name" value="Transferase(Phosphotransferase) domain 1"/>
    <property type="match status" value="1"/>
</dbReference>
<keyword evidence="4" id="KW-0732">Signal</keyword>
<dbReference type="GO" id="GO:0005524">
    <property type="term" value="F:ATP binding"/>
    <property type="evidence" value="ECO:0007669"/>
    <property type="project" value="InterPro"/>
</dbReference>
<reference evidence="10" key="1">
    <citation type="submission" date="2023-10" db="EMBL/GenBank/DDBJ databases">
        <title>Chromosome-level genome of the transformable northern wattle, Acacia crassicarpa.</title>
        <authorList>
            <person name="Massaro I."/>
            <person name="Sinha N.R."/>
            <person name="Poethig S."/>
            <person name="Leichty A.R."/>
        </authorList>
    </citation>
    <scope>NUCLEOTIDE SEQUENCE</scope>
    <source>
        <strain evidence="10">Acra3RX</strain>
        <tissue evidence="10">Leaf</tissue>
    </source>
</reference>
<sequence length="379" mass="43443">MSLVWVLLQKQGNGEVQQVQLPSNPDALQGLNLSVSYINNQSQFMYVSLRDPEDIKGCNARLFLQRCLYNSSIYPFEYEVIEEDNVTFFNCSSAWSIYGSRSCPILAFGSQESVLSENHNLTSCTMISRLHSLIPAEYLQNNEFHLKWMFQPKVESHKTRIILSSTGSIVLLLLLVVCFYICRYFKHKGEDQVRLETFLKDYQALKPTRFSYAGIKRITHKFKDKLGEGAHGTVFKAKGTPGYIAPEVFSRNFGNVSYKSDIYSYGMLLLEMVGGRKNIDTNQVLYPEWIHNLIERGEAVSIYIEDEVDIRIAKKLAIVGLWCIQWHSVNRPSMKTVIQMLEGEVDKLEVPPTPFDFTTSTVTPTRHLNLELDVIHELE</sequence>
<name>A0AAE1MSV2_9FABA</name>
<protein>
    <recommendedName>
        <fullName evidence="9">Protein kinase domain-containing protein</fullName>
    </recommendedName>
</protein>
<evidence type="ECO:0000256" key="2">
    <source>
        <dbReference type="ARBA" id="ARBA00022527"/>
    </source>
</evidence>
<keyword evidence="7" id="KW-0325">Glycoprotein</keyword>
<keyword evidence="2" id="KW-0723">Serine/threonine-protein kinase</keyword>
<evidence type="ECO:0000313" key="10">
    <source>
        <dbReference type="EMBL" id="KAK4275635.1"/>
    </source>
</evidence>
<dbReference type="SUPFAM" id="SSF56112">
    <property type="entry name" value="Protein kinase-like (PK-like)"/>
    <property type="match status" value="1"/>
</dbReference>
<comment type="subcellular location">
    <subcellularLocation>
        <location evidence="1">Membrane</location>
        <topology evidence="1">Single-pass type I membrane protein</topology>
    </subcellularLocation>
</comment>
<dbReference type="PANTHER" id="PTHR27009">
    <property type="entry name" value="RUST RESISTANCE KINASE LR10-RELATED"/>
    <property type="match status" value="1"/>
</dbReference>
<dbReference type="InterPro" id="IPR045874">
    <property type="entry name" value="LRK10/LRL21-25-like"/>
</dbReference>
<comment type="caution">
    <text evidence="10">The sequence shown here is derived from an EMBL/GenBank/DDBJ whole genome shotgun (WGS) entry which is preliminary data.</text>
</comment>
<evidence type="ECO:0000256" key="1">
    <source>
        <dbReference type="ARBA" id="ARBA00004479"/>
    </source>
</evidence>
<evidence type="ECO:0000256" key="7">
    <source>
        <dbReference type="ARBA" id="ARBA00023180"/>
    </source>
</evidence>
<dbReference type="PROSITE" id="PS50011">
    <property type="entry name" value="PROTEIN_KINASE_DOM"/>
    <property type="match status" value="1"/>
</dbReference>
<keyword evidence="6 8" id="KW-0472">Membrane</keyword>
<organism evidence="10 11">
    <name type="scientific">Acacia crassicarpa</name>
    <name type="common">northern wattle</name>
    <dbReference type="NCBI Taxonomy" id="499986"/>
    <lineage>
        <taxon>Eukaryota</taxon>
        <taxon>Viridiplantae</taxon>
        <taxon>Streptophyta</taxon>
        <taxon>Embryophyta</taxon>
        <taxon>Tracheophyta</taxon>
        <taxon>Spermatophyta</taxon>
        <taxon>Magnoliopsida</taxon>
        <taxon>eudicotyledons</taxon>
        <taxon>Gunneridae</taxon>
        <taxon>Pentapetalae</taxon>
        <taxon>rosids</taxon>
        <taxon>fabids</taxon>
        <taxon>Fabales</taxon>
        <taxon>Fabaceae</taxon>
        <taxon>Caesalpinioideae</taxon>
        <taxon>mimosoid clade</taxon>
        <taxon>Acacieae</taxon>
        <taxon>Acacia</taxon>
    </lineage>
</organism>
<evidence type="ECO:0000256" key="3">
    <source>
        <dbReference type="ARBA" id="ARBA00022692"/>
    </source>
</evidence>
<keyword evidence="11" id="KW-1185">Reference proteome</keyword>
<keyword evidence="2" id="KW-0808">Transferase</keyword>
<dbReference type="InterPro" id="IPR011009">
    <property type="entry name" value="Kinase-like_dom_sf"/>
</dbReference>
<evidence type="ECO:0000259" key="9">
    <source>
        <dbReference type="PROSITE" id="PS50011"/>
    </source>
</evidence>
<keyword evidence="2" id="KW-0418">Kinase</keyword>
<feature type="domain" description="Protein kinase" evidence="9">
    <location>
        <begin position="5"/>
        <end position="345"/>
    </location>
</feature>
<dbReference type="GO" id="GO:0016020">
    <property type="term" value="C:membrane"/>
    <property type="evidence" value="ECO:0007669"/>
    <property type="project" value="UniProtKB-SubCell"/>
</dbReference>
<dbReference type="Proteomes" id="UP001293593">
    <property type="component" value="Unassembled WGS sequence"/>
</dbReference>
<feature type="transmembrane region" description="Helical" evidence="8">
    <location>
        <begin position="161"/>
        <end position="182"/>
    </location>
</feature>
<gene>
    <name evidence="10" type="ORF">QN277_018681</name>
</gene>
<accession>A0AAE1MSV2</accession>
<evidence type="ECO:0000313" key="11">
    <source>
        <dbReference type="Proteomes" id="UP001293593"/>
    </source>
</evidence>
<proteinExistence type="predicted"/>
<keyword evidence="5 8" id="KW-1133">Transmembrane helix</keyword>
<dbReference type="InterPro" id="IPR000719">
    <property type="entry name" value="Prot_kinase_dom"/>
</dbReference>